<evidence type="ECO:0000313" key="2">
    <source>
        <dbReference type="Proteomes" id="UP000316225"/>
    </source>
</evidence>
<dbReference type="Proteomes" id="UP000316225">
    <property type="component" value="Unassembled WGS sequence"/>
</dbReference>
<dbReference type="OrthoDB" id="7803552at2"/>
<dbReference type="RefSeq" id="WP_145397129.1">
    <property type="nucleotide sequence ID" value="NZ_VLKU01000004.1"/>
</dbReference>
<accession>A0A562NRT8</accession>
<proteinExistence type="predicted"/>
<reference evidence="1 2" key="1">
    <citation type="journal article" date="2015" name="Stand. Genomic Sci.">
        <title>Genomic Encyclopedia of Bacterial and Archaeal Type Strains, Phase III: the genomes of soil and plant-associated and newly described type strains.</title>
        <authorList>
            <person name="Whitman W.B."/>
            <person name="Woyke T."/>
            <person name="Klenk H.P."/>
            <person name="Zhou Y."/>
            <person name="Lilburn T.G."/>
            <person name="Beck B.J."/>
            <person name="De Vos P."/>
            <person name="Vandamme P."/>
            <person name="Eisen J.A."/>
            <person name="Garrity G."/>
            <person name="Hugenholtz P."/>
            <person name="Kyrpides N.C."/>
        </authorList>
    </citation>
    <scope>NUCLEOTIDE SEQUENCE [LARGE SCALE GENOMIC DNA]</scope>
    <source>
        <strain evidence="1 2">CGMCC 1.5364</strain>
    </source>
</reference>
<name>A0A562NRT8_9RHOB</name>
<dbReference type="AlphaFoldDB" id="A0A562NRT8"/>
<comment type="caution">
    <text evidence="1">The sequence shown here is derived from an EMBL/GenBank/DDBJ whole genome shotgun (WGS) entry which is preliminary data.</text>
</comment>
<keyword evidence="2" id="KW-1185">Reference proteome</keyword>
<organism evidence="1 2">
    <name type="scientific">Paracoccus sulfuroxidans</name>
    <dbReference type="NCBI Taxonomy" id="384678"/>
    <lineage>
        <taxon>Bacteria</taxon>
        <taxon>Pseudomonadati</taxon>
        <taxon>Pseudomonadota</taxon>
        <taxon>Alphaproteobacteria</taxon>
        <taxon>Rhodobacterales</taxon>
        <taxon>Paracoccaceae</taxon>
        <taxon>Paracoccus</taxon>
    </lineage>
</organism>
<evidence type="ECO:0000313" key="1">
    <source>
        <dbReference type="EMBL" id="TWI34917.1"/>
    </source>
</evidence>
<protein>
    <submittedName>
        <fullName evidence="1">Uncharacterized protein</fullName>
    </submittedName>
</protein>
<gene>
    <name evidence="1" type="ORF">IQ24_01425</name>
</gene>
<sequence>MADFDRQILQIVEIDIERCGRTFGGGVCTASLSQKVPDKCFNTFATCVRPAVFAPIVQTLRFAQNISGLPGEVHIYPALAAVSVSAAEINTQGIDAKSSAMGKRARVTVRLQDFTDADYGFDQYAEERRTGAAQFSGQGYNPKDRGSFLQKLRARQPYYTGWKLRLLSGYVGDRIEDMAVSHYVVTDWTGPSASGEVVITAKDVLDLVDNAKAVLPAATRGQLLTAMDSSGTGASTVQPAGIGDLEYPVSGWVTIGSEILSFTRAGDVFTFTGRGRFGSEAASHEAGDTVQKCERFQNLSLAEAIYQVCARSGQIPASYLDLAAWREEEQGWLLGFNLDAIVPKPVGVATLLGELQQFGCTVWPDVEAQKVRFRVNRPIRPDEPRMVLTDADGFIERSSAVSDEEELRVSQMFLWHGMLDATGDLDKASNFRRGVVGVEDTSRTYKVPALQSLGTRWLGLAGDDAIASAVAERIVARFSETPRTFEALLDQGQAEQIKLGDPVFVRSHLIVGATGEPVTTMMVVKYIAPSIAGHRVKVKLETFAFEGNYGYWAADGTPDYDSAPEVQREEVAFWFDPAEEAGGTQFSDGRQAYQWY</sequence>
<dbReference type="EMBL" id="VLKU01000004">
    <property type="protein sequence ID" value="TWI34917.1"/>
    <property type="molecule type" value="Genomic_DNA"/>
</dbReference>